<evidence type="ECO:0000313" key="3">
    <source>
        <dbReference type="Proteomes" id="UP000198967"/>
    </source>
</evidence>
<organism evidence="2 3">
    <name type="scientific">Pseudonocardia oroxyli</name>
    <dbReference type="NCBI Taxonomy" id="366584"/>
    <lineage>
        <taxon>Bacteria</taxon>
        <taxon>Bacillati</taxon>
        <taxon>Actinomycetota</taxon>
        <taxon>Actinomycetes</taxon>
        <taxon>Pseudonocardiales</taxon>
        <taxon>Pseudonocardiaceae</taxon>
        <taxon>Pseudonocardia</taxon>
    </lineage>
</organism>
<feature type="transmembrane region" description="Helical" evidence="1">
    <location>
        <begin position="84"/>
        <end position="103"/>
    </location>
</feature>
<feature type="transmembrane region" description="Helical" evidence="1">
    <location>
        <begin position="147"/>
        <end position="170"/>
    </location>
</feature>
<gene>
    <name evidence="2" type="ORF">SAMN05216377_10181</name>
</gene>
<dbReference type="AlphaFoldDB" id="A0A1G7DM60"/>
<dbReference type="Proteomes" id="UP000198967">
    <property type="component" value="Unassembled WGS sequence"/>
</dbReference>
<dbReference type="NCBIfam" id="NF038065">
    <property type="entry name" value="Pr6Pr"/>
    <property type="match status" value="1"/>
</dbReference>
<dbReference type="STRING" id="366584.SAMN05216377_10181"/>
<keyword evidence="1" id="KW-0472">Membrane</keyword>
<sequence>MARYLPLARPWFGLVAAVALLGVLVQLIGTATAGPALTPTFPTRGAQVANVFAYFTILSNLLVGVVHVALAIRPERTSTLWRVLVLDAAVAIAVTGIVYNLVLAPLVHLTGIHEVATVLCHMVTPVLAVLGWLLFGPRGLTSVRVVLLTAVYPVAWLAFTLVRGAVIAWYPYPFVDVVALGYGRVAINCVVVAVLFLGLGFGALALDRRLPGVRTDPA</sequence>
<accession>A0A1G7DM60</accession>
<evidence type="ECO:0008006" key="4">
    <source>
        <dbReference type="Google" id="ProtNLM"/>
    </source>
</evidence>
<protein>
    <recommendedName>
        <fullName evidence="4">FAR-17a/AIG1-like protein</fullName>
    </recommendedName>
</protein>
<name>A0A1G7DM60_PSEOR</name>
<reference evidence="2 3" key="1">
    <citation type="submission" date="2016-10" db="EMBL/GenBank/DDBJ databases">
        <authorList>
            <person name="de Groot N.N."/>
        </authorList>
    </citation>
    <scope>NUCLEOTIDE SEQUENCE [LARGE SCALE GENOMIC DNA]</scope>
    <source>
        <strain evidence="2 3">CGMCC 4.3143</strain>
    </source>
</reference>
<dbReference type="InterPro" id="IPR049713">
    <property type="entry name" value="Pr6Pr-like"/>
</dbReference>
<feature type="transmembrane region" description="Helical" evidence="1">
    <location>
        <begin position="115"/>
        <end position="135"/>
    </location>
</feature>
<dbReference type="RefSeq" id="WP_237191565.1">
    <property type="nucleotide sequence ID" value="NZ_FNBE01000001.1"/>
</dbReference>
<dbReference type="EMBL" id="FNBE01000001">
    <property type="protein sequence ID" value="SDE52654.1"/>
    <property type="molecule type" value="Genomic_DNA"/>
</dbReference>
<evidence type="ECO:0000256" key="1">
    <source>
        <dbReference type="SAM" id="Phobius"/>
    </source>
</evidence>
<keyword evidence="3" id="KW-1185">Reference proteome</keyword>
<feature type="transmembrane region" description="Helical" evidence="1">
    <location>
        <begin position="49"/>
        <end position="72"/>
    </location>
</feature>
<proteinExistence type="predicted"/>
<keyword evidence="1" id="KW-0812">Transmembrane</keyword>
<feature type="transmembrane region" description="Helical" evidence="1">
    <location>
        <begin position="182"/>
        <end position="206"/>
    </location>
</feature>
<keyword evidence="1" id="KW-1133">Transmembrane helix</keyword>
<evidence type="ECO:0000313" key="2">
    <source>
        <dbReference type="EMBL" id="SDE52654.1"/>
    </source>
</evidence>